<feature type="DNA-binding region" description="OmpR/PhoB-type" evidence="4">
    <location>
        <begin position="133"/>
        <end position="232"/>
    </location>
</feature>
<evidence type="ECO:0000259" key="7">
    <source>
        <dbReference type="PROSITE" id="PS50894"/>
    </source>
</evidence>
<dbReference type="PROSITE" id="PS50894">
    <property type="entry name" value="HPT"/>
    <property type="match status" value="1"/>
</dbReference>
<dbReference type="InterPro" id="IPR043128">
    <property type="entry name" value="Rev_trsase/Diguanyl_cyclase"/>
</dbReference>
<dbReference type="EMBL" id="QMEB01000097">
    <property type="protein sequence ID" value="NMG20473.1"/>
    <property type="molecule type" value="Genomic_DNA"/>
</dbReference>
<dbReference type="InterPro" id="IPR036388">
    <property type="entry name" value="WH-like_DNA-bd_sf"/>
</dbReference>
<keyword evidence="3" id="KW-0597">Phosphoprotein</keyword>
<evidence type="ECO:0000259" key="6">
    <source>
        <dbReference type="PROSITE" id="PS50887"/>
    </source>
</evidence>
<proteinExistence type="predicted"/>
<dbReference type="Gene3D" id="3.30.70.270">
    <property type="match status" value="1"/>
</dbReference>
<feature type="domain" description="Response regulatory" evidence="5">
    <location>
        <begin position="373"/>
        <end position="489"/>
    </location>
</feature>
<sequence length="674" mass="74860">MRILIVEDDELTAKALTMVLEDQNYAVEVASDGQAGWDLVQAFEYDLIMLDVMLPKLDGISLCQKLRSAESSSASLSHNFKIPILLLTGRDSSHDKAIGLDAGADDYVVKPFDCEEIVARVRALLRRGNSTSLPVLEWGNLRFDPSSLEVRYETRTVELTPKEYALLELFLRNPQRVFSCSAILDRIWSFDKTPTEEAVRTQIKGLRQKLKAAGAAADFIETVYGIGYRLKPHKDVASFSSPGEQIQQQTLTALGGVWNRFQGKISQQVSVLEQAATHALQDALSQELHAQAEQQAHTLAGSLGTFGFSEGSQLARKIEHLLQAGQSVGKKQGKHLRKLVLELRQQIEQSPKVLVSATQTNQDERFDTNAEAVVMVVDDDPQILATLQTLLEPWGLEVITLNDPRHFWETLEACSPDLLILDIMMPHLSGVELCQVVRNDPRTCGLPILFLTAHTDAASVNQVFAVGADDFVSKPIVGPELVTRIINRLERIKLLRSLAEIDQLTTVFNRYRATQDLNKFLHLSGRHNQPLCLAILDLDNFKLINNAFGHATGDAVLRQFGQLLRQSFRFEDVVARWGGEEFVVGMYGMTKSDGVSRLEEVLKTLYEQEFLSPECTKFRITFSAGVAQYPEDGTNLQSLYQVADAALYQAKAAGRNCVLPAASAPKSESSVTKH</sequence>
<name>A0ABX1P7U4_9CYAN</name>
<dbReference type="PROSITE" id="PS50110">
    <property type="entry name" value="RESPONSE_REGULATORY"/>
    <property type="match status" value="2"/>
</dbReference>
<dbReference type="CDD" id="cd00383">
    <property type="entry name" value="trans_reg_C"/>
    <property type="match status" value="1"/>
</dbReference>
<dbReference type="NCBIfam" id="TIGR00254">
    <property type="entry name" value="GGDEF"/>
    <property type="match status" value="1"/>
</dbReference>
<dbReference type="InterPro" id="IPR039420">
    <property type="entry name" value="WalR-like"/>
</dbReference>
<dbReference type="Pfam" id="PF00486">
    <property type="entry name" value="Trans_reg_C"/>
    <property type="match status" value="1"/>
</dbReference>
<dbReference type="InterPro" id="IPR008207">
    <property type="entry name" value="Sig_transdc_His_kin_Hpt_dom"/>
</dbReference>
<evidence type="ECO:0000313" key="9">
    <source>
        <dbReference type="EMBL" id="NMG20473.1"/>
    </source>
</evidence>
<feature type="modified residue" description="Phosphohistidine" evidence="2">
    <location>
        <position position="297"/>
    </location>
</feature>
<dbReference type="Gene3D" id="1.20.120.160">
    <property type="entry name" value="HPT domain"/>
    <property type="match status" value="1"/>
</dbReference>
<dbReference type="InterPro" id="IPR000160">
    <property type="entry name" value="GGDEF_dom"/>
</dbReference>
<feature type="domain" description="Response regulatory" evidence="5">
    <location>
        <begin position="2"/>
        <end position="125"/>
    </location>
</feature>
<feature type="modified residue" description="4-aspartylphosphate" evidence="3">
    <location>
        <position position="422"/>
    </location>
</feature>
<evidence type="ECO:0000256" key="1">
    <source>
        <dbReference type="ARBA" id="ARBA00023125"/>
    </source>
</evidence>
<organism evidence="9 10">
    <name type="scientific">Brasilonema bromeliae SPC951</name>
    <dbReference type="NCBI Taxonomy" id="385972"/>
    <lineage>
        <taxon>Bacteria</taxon>
        <taxon>Bacillati</taxon>
        <taxon>Cyanobacteriota</taxon>
        <taxon>Cyanophyceae</taxon>
        <taxon>Nostocales</taxon>
        <taxon>Scytonemataceae</taxon>
        <taxon>Brasilonema</taxon>
        <taxon>Bromeliae group (in: Brasilonema)</taxon>
    </lineage>
</organism>
<dbReference type="CDD" id="cd19935">
    <property type="entry name" value="REC_OmpR_CusR-like"/>
    <property type="match status" value="1"/>
</dbReference>
<dbReference type="InterPro" id="IPR029787">
    <property type="entry name" value="Nucleotide_cyclase"/>
</dbReference>
<dbReference type="PANTHER" id="PTHR48111:SF15">
    <property type="entry name" value="OMPR SUBFAMILY"/>
    <property type="match status" value="1"/>
</dbReference>
<dbReference type="InterPro" id="IPR036641">
    <property type="entry name" value="HPT_dom_sf"/>
</dbReference>
<gene>
    <name evidence="9" type="ORF">DP116_13805</name>
</gene>
<dbReference type="Proteomes" id="UP000718564">
    <property type="component" value="Unassembled WGS sequence"/>
</dbReference>
<feature type="domain" description="HPt" evidence="7">
    <location>
        <begin position="250"/>
        <end position="357"/>
    </location>
</feature>
<protein>
    <submittedName>
        <fullName evidence="9">Diguanylate cyclase</fullName>
    </submittedName>
</protein>
<dbReference type="SMART" id="SM00267">
    <property type="entry name" value="GGDEF"/>
    <property type="match status" value="1"/>
</dbReference>
<accession>A0ABX1P7U4</accession>
<dbReference type="Pfam" id="PF00072">
    <property type="entry name" value="Response_reg"/>
    <property type="match status" value="2"/>
</dbReference>
<dbReference type="RefSeq" id="WP_169155735.1">
    <property type="nucleotide sequence ID" value="NZ_CAWPJE010000079.1"/>
</dbReference>
<evidence type="ECO:0000256" key="3">
    <source>
        <dbReference type="PROSITE-ProRule" id="PRU00169"/>
    </source>
</evidence>
<dbReference type="PANTHER" id="PTHR48111">
    <property type="entry name" value="REGULATOR OF RPOS"/>
    <property type="match status" value="1"/>
</dbReference>
<dbReference type="CDD" id="cd01949">
    <property type="entry name" value="GGDEF"/>
    <property type="match status" value="1"/>
</dbReference>
<comment type="caution">
    <text evidence="9">The sequence shown here is derived from an EMBL/GenBank/DDBJ whole genome shotgun (WGS) entry which is preliminary data.</text>
</comment>
<dbReference type="Gene3D" id="1.10.10.10">
    <property type="entry name" value="Winged helix-like DNA-binding domain superfamily/Winged helix DNA-binding domain"/>
    <property type="match status" value="1"/>
</dbReference>
<dbReference type="SMART" id="SM00862">
    <property type="entry name" value="Trans_reg_C"/>
    <property type="match status" value="1"/>
</dbReference>
<dbReference type="Gene3D" id="6.10.250.690">
    <property type="match status" value="1"/>
</dbReference>
<dbReference type="SUPFAM" id="SSF55073">
    <property type="entry name" value="Nucleotide cyclase"/>
    <property type="match status" value="1"/>
</dbReference>
<dbReference type="CDD" id="cd17574">
    <property type="entry name" value="REC_OmpR"/>
    <property type="match status" value="1"/>
</dbReference>
<evidence type="ECO:0000259" key="5">
    <source>
        <dbReference type="PROSITE" id="PS50110"/>
    </source>
</evidence>
<keyword evidence="1 4" id="KW-0238">DNA-binding</keyword>
<dbReference type="InterPro" id="IPR011006">
    <property type="entry name" value="CheY-like_superfamily"/>
</dbReference>
<evidence type="ECO:0000313" key="10">
    <source>
        <dbReference type="Proteomes" id="UP000718564"/>
    </source>
</evidence>
<dbReference type="Pfam" id="PF01627">
    <property type="entry name" value="Hpt"/>
    <property type="match status" value="1"/>
</dbReference>
<evidence type="ECO:0000256" key="4">
    <source>
        <dbReference type="PROSITE-ProRule" id="PRU01091"/>
    </source>
</evidence>
<dbReference type="SUPFAM" id="SSF52172">
    <property type="entry name" value="CheY-like"/>
    <property type="match status" value="2"/>
</dbReference>
<dbReference type="PROSITE" id="PS51755">
    <property type="entry name" value="OMPR_PHOB"/>
    <property type="match status" value="1"/>
</dbReference>
<reference evidence="9 10" key="1">
    <citation type="submission" date="2018-06" db="EMBL/GenBank/DDBJ databases">
        <title>Comparative genomics of Brasilonema spp. strains.</title>
        <authorList>
            <person name="Alvarenga D.O."/>
            <person name="Fiore M.F."/>
            <person name="Varani A.M."/>
        </authorList>
    </citation>
    <scope>NUCLEOTIDE SEQUENCE [LARGE SCALE GENOMIC DNA]</scope>
    <source>
        <strain evidence="9 10">SPC951</strain>
    </source>
</reference>
<dbReference type="SMART" id="SM00448">
    <property type="entry name" value="REC"/>
    <property type="match status" value="2"/>
</dbReference>
<evidence type="ECO:0000256" key="2">
    <source>
        <dbReference type="PROSITE-ProRule" id="PRU00110"/>
    </source>
</evidence>
<dbReference type="InterPro" id="IPR016032">
    <property type="entry name" value="Sig_transdc_resp-reg_C-effctor"/>
</dbReference>
<dbReference type="InterPro" id="IPR001789">
    <property type="entry name" value="Sig_transdc_resp-reg_receiver"/>
</dbReference>
<dbReference type="InterPro" id="IPR001867">
    <property type="entry name" value="OmpR/PhoB-type_DNA-bd"/>
</dbReference>
<keyword evidence="10" id="KW-1185">Reference proteome</keyword>
<dbReference type="SUPFAM" id="SSF46894">
    <property type="entry name" value="C-terminal effector domain of the bipartite response regulators"/>
    <property type="match status" value="1"/>
</dbReference>
<evidence type="ECO:0000259" key="8">
    <source>
        <dbReference type="PROSITE" id="PS51755"/>
    </source>
</evidence>
<dbReference type="Gene3D" id="3.40.50.2300">
    <property type="match status" value="2"/>
</dbReference>
<feature type="modified residue" description="4-aspartylphosphate" evidence="3">
    <location>
        <position position="51"/>
    </location>
</feature>
<feature type="domain" description="OmpR/PhoB-type" evidence="8">
    <location>
        <begin position="133"/>
        <end position="232"/>
    </location>
</feature>
<dbReference type="Pfam" id="PF00990">
    <property type="entry name" value="GGDEF"/>
    <property type="match status" value="1"/>
</dbReference>
<dbReference type="SUPFAM" id="SSF47226">
    <property type="entry name" value="Histidine-containing phosphotransfer domain, HPT domain"/>
    <property type="match status" value="1"/>
</dbReference>
<feature type="domain" description="GGDEF" evidence="6">
    <location>
        <begin position="529"/>
        <end position="663"/>
    </location>
</feature>
<dbReference type="PROSITE" id="PS50887">
    <property type="entry name" value="GGDEF"/>
    <property type="match status" value="1"/>
</dbReference>